<dbReference type="CDD" id="cd03768">
    <property type="entry name" value="SR_ResInv"/>
    <property type="match status" value="1"/>
</dbReference>
<dbReference type="InterPro" id="IPR036162">
    <property type="entry name" value="Resolvase-like_N_sf"/>
</dbReference>
<dbReference type="Proteomes" id="UP000198806">
    <property type="component" value="Unassembled WGS sequence"/>
</dbReference>
<dbReference type="InterPro" id="IPR006119">
    <property type="entry name" value="Resolv_N"/>
</dbReference>
<dbReference type="InterPro" id="IPR050639">
    <property type="entry name" value="SSR_resolvase"/>
</dbReference>
<organism evidence="4 5">
    <name type="scientific">Anaerocolumna aminovalerica</name>
    <dbReference type="NCBI Taxonomy" id="1527"/>
    <lineage>
        <taxon>Bacteria</taxon>
        <taxon>Bacillati</taxon>
        <taxon>Bacillota</taxon>
        <taxon>Clostridia</taxon>
        <taxon>Lachnospirales</taxon>
        <taxon>Lachnospiraceae</taxon>
        <taxon>Anaerocolumna</taxon>
    </lineage>
</organism>
<dbReference type="Pfam" id="PF00239">
    <property type="entry name" value="Resolvase"/>
    <property type="match status" value="1"/>
</dbReference>
<dbReference type="GO" id="GO:0000150">
    <property type="term" value="F:DNA strand exchange activity"/>
    <property type="evidence" value="ECO:0007669"/>
    <property type="project" value="InterPro"/>
</dbReference>
<dbReference type="SUPFAM" id="SSF53041">
    <property type="entry name" value="Resolvase-like"/>
    <property type="match status" value="1"/>
</dbReference>
<dbReference type="Pfam" id="PF07508">
    <property type="entry name" value="Recombinase"/>
    <property type="match status" value="1"/>
</dbReference>
<evidence type="ECO:0000313" key="4">
    <source>
        <dbReference type="EMBL" id="SFN92587.1"/>
    </source>
</evidence>
<dbReference type="InterPro" id="IPR011109">
    <property type="entry name" value="DNA_bind_recombinase_dom"/>
</dbReference>
<evidence type="ECO:0000259" key="2">
    <source>
        <dbReference type="PROSITE" id="PS51736"/>
    </source>
</evidence>
<keyword evidence="1" id="KW-0175">Coiled coil</keyword>
<proteinExistence type="predicted"/>
<evidence type="ECO:0000259" key="3">
    <source>
        <dbReference type="PROSITE" id="PS51737"/>
    </source>
</evidence>
<dbReference type="PANTHER" id="PTHR30461">
    <property type="entry name" value="DNA-INVERTASE FROM LAMBDOID PROPHAGE"/>
    <property type="match status" value="1"/>
</dbReference>
<evidence type="ECO:0000313" key="5">
    <source>
        <dbReference type="Proteomes" id="UP000198806"/>
    </source>
</evidence>
<dbReference type="InterPro" id="IPR025827">
    <property type="entry name" value="Zn_ribbon_recom_dom"/>
</dbReference>
<evidence type="ECO:0000256" key="1">
    <source>
        <dbReference type="SAM" id="Coils"/>
    </source>
</evidence>
<dbReference type="PANTHER" id="PTHR30461:SF23">
    <property type="entry name" value="DNA RECOMBINASE-RELATED"/>
    <property type="match status" value="1"/>
</dbReference>
<feature type="domain" description="Resolvase/invertase-type recombinase catalytic" evidence="2">
    <location>
        <begin position="1"/>
        <end position="152"/>
    </location>
</feature>
<dbReference type="AlphaFoldDB" id="A0A1I5D0B9"/>
<dbReference type="GO" id="GO:0003677">
    <property type="term" value="F:DNA binding"/>
    <property type="evidence" value="ECO:0007669"/>
    <property type="project" value="InterPro"/>
</dbReference>
<sequence length="553" mass="64516">MIAIYARKSKATDKGESLQVQIEKCKQLARFKYSDFKTEFIIYEEQEGKTGANLDREKFKELMGDITSGSKPIHILLVYKLDRLTRSVQDFTEIYEILNAHGTEFISVKEDFDTTTPMGRAMLTITVVFAQLEREVIAERIQDSMLELAKRGRWLGGKTPFAYESKLTSYINHGGQEKKKNYLEIVPGEAEIIEKIFANYLELGSLSKVEAYLLKHLYKTRSDSDFRRYSIKFILANPVYCKADLNAYEYFIKNGYSIYSPKETFDGEHGIMAYNKTLSVKYNDTNLDMKESRWRKKEDWVIAVGEHKPLVESGDWIKVQKMLDKNKEKSYRASRTTDALLSGVLKCKCGHPMRPKTSGTRNSEGEKSFYYLCEMKERSKGARCKECNLAGNILDKIIIKKITELEKEIAPIFNKALFRCHKRKEDNRIFSTARDSYIRNQIDKTKRYINNIKKAILKATTEEAIADFIEEYQVYLEELKQLEISLEDTIEEEVMEYGEEEWVELLTVFDKIMWKELSYEQRKYAVKELIEEIYWNGGKVEVFFKGSNLSEKC</sequence>
<keyword evidence="5" id="KW-1185">Reference proteome</keyword>
<name>A0A1I5D0B9_9FIRM</name>
<gene>
    <name evidence="4" type="ORF">SAMN04489757_104156</name>
</gene>
<dbReference type="SMART" id="SM00857">
    <property type="entry name" value="Resolvase"/>
    <property type="match status" value="1"/>
</dbReference>
<dbReference type="Pfam" id="PF13408">
    <property type="entry name" value="Zn_ribbon_recom"/>
    <property type="match status" value="1"/>
</dbReference>
<feature type="domain" description="Recombinase" evidence="3">
    <location>
        <begin position="160"/>
        <end position="329"/>
    </location>
</feature>
<dbReference type="EMBL" id="FOWD01000004">
    <property type="protein sequence ID" value="SFN92587.1"/>
    <property type="molecule type" value="Genomic_DNA"/>
</dbReference>
<dbReference type="Gene3D" id="3.90.1750.20">
    <property type="entry name" value="Putative Large Serine Recombinase, Chain B, Domain 2"/>
    <property type="match status" value="2"/>
</dbReference>
<accession>A0A1I5D0B9</accession>
<dbReference type="STRING" id="1527.SAMN04489757_104156"/>
<protein>
    <submittedName>
        <fullName evidence="4">Site-specific DNA recombinase</fullName>
    </submittedName>
</protein>
<dbReference type="PROSITE" id="PS51737">
    <property type="entry name" value="RECOMBINASE_DNA_BIND"/>
    <property type="match status" value="1"/>
</dbReference>
<reference evidence="4 5" key="1">
    <citation type="submission" date="2016-10" db="EMBL/GenBank/DDBJ databases">
        <authorList>
            <person name="de Groot N.N."/>
        </authorList>
    </citation>
    <scope>NUCLEOTIDE SEQUENCE [LARGE SCALE GENOMIC DNA]</scope>
    <source>
        <strain evidence="4 5">DSM 1283</strain>
    </source>
</reference>
<dbReference type="PROSITE" id="PS51736">
    <property type="entry name" value="RECOMBINASES_3"/>
    <property type="match status" value="1"/>
</dbReference>
<feature type="coiled-coil region" evidence="1">
    <location>
        <begin position="465"/>
        <end position="496"/>
    </location>
</feature>
<dbReference type="Gene3D" id="3.40.50.1390">
    <property type="entry name" value="Resolvase, N-terminal catalytic domain"/>
    <property type="match status" value="1"/>
</dbReference>
<dbReference type="InterPro" id="IPR038109">
    <property type="entry name" value="DNA_bind_recomb_sf"/>
</dbReference>